<gene>
    <name evidence="2" type="primary">Itp-r83A_0</name>
    <name evidence="2" type="ORF">GWK47_001182</name>
</gene>
<sequence length="284" mass="31591">MDQQPLGDALRNLLLARYFDHYPWSKKDAAELRAKQPSNASPGDVVQRRSGKSLQEVQCDLAKKGAAVLVVDLVMKSQNHHRIFVEAVELGIALLEGGNLEIQNMLYGKLKGSDKCQNFFKVFDNKMEEAQQEIRNTVTVNTSDLSAKTSDEKEGFKEGEKFNRKRGHKPNGLVMNDQIREELSEAATMTSQAYSNIRAGNTGEESHSCLGVNNMEEGADNALGRGNKELAADNPKLPPKIAVMEPVLRFLQLLCENHNLDLQRVTSVSLAHCQRSKNIFKAIV</sequence>
<accession>A0A8J4XX82</accession>
<dbReference type="PANTHER" id="PTHR45816:SF4">
    <property type="entry name" value="RYR_IP3R HOMOLOGY ASSOCIATED DOMAIN-CONTAINING PROTEIN"/>
    <property type="match status" value="1"/>
</dbReference>
<feature type="compositionally biased region" description="Basic and acidic residues" evidence="1">
    <location>
        <begin position="149"/>
        <end position="162"/>
    </location>
</feature>
<proteinExistence type="predicted"/>
<evidence type="ECO:0000313" key="2">
    <source>
        <dbReference type="EMBL" id="KAG0715912.1"/>
    </source>
</evidence>
<keyword evidence="3" id="KW-1185">Reference proteome</keyword>
<dbReference type="OrthoDB" id="76898at2759"/>
<dbReference type="EMBL" id="JACEEZ010019228">
    <property type="protein sequence ID" value="KAG0715912.1"/>
    <property type="molecule type" value="Genomic_DNA"/>
</dbReference>
<keyword evidence="2" id="KW-0675">Receptor</keyword>
<feature type="region of interest" description="Disordered" evidence="1">
    <location>
        <begin position="30"/>
        <end position="49"/>
    </location>
</feature>
<organism evidence="2 3">
    <name type="scientific">Chionoecetes opilio</name>
    <name type="common">Atlantic snow crab</name>
    <name type="synonym">Cancer opilio</name>
    <dbReference type="NCBI Taxonomy" id="41210"/>
    <lineage>
        <taxon>Eukaryota</taxon>
        <taxon>Metazoa</taxon>
        <taxon>Ecdysozoa</taxon>
        <taxon>Arthropoda</taxon>
        <taxon>Crustacea</taxon>
        <taxon>Multicrustacea</taxon>
        <taxon>Malacostraca</taxon>
        <taxon>Eumalacostraca</taxon>
        <taxon>Eucarida</taxon>
        <taxon>Decapoda</taxon>
        <taxon>Pleocyemata</taxon>
        <taxon>Brachyura</taxon>
        <taxon>Eubrachyura</taxon>
        <taxon>Majoidea</taxon>
        <taxon>Majidae</taxon>
        <taxon>Chionoecetes</taxon>
    </lineage>
</organism>
<evidence type="ECO:0000313" key="3">
    <source>
        <dbReference type="Proteomes" id="UP000770661"/>
    </source>
</evidence>
<dbReference type="PANTHER" id="PTHR45816">
    <property type="entry name" value="MIR DOMAIN-CONTAINING PROTEIN"/>
    <property type="match status" value="1"/>
</dbReference>
<feature type="region of interest" description="Disordered" evidence="1">
    <location>
        <begin position="145"/>
        <end position="172"/>
    </location>
</feature>
<comment type="caution">
    <text evidence="2">The sequence shown here is derived from an EMBL/GenBank/DDBJ whole genome shotgun (WGS) entry which is preliminary data.</text>
</comment>
<dbReference type="Proteomes" id="UP000770661">
    <property type="component" value="Unassembled WGS sequence"/>
</dbReference>
<dbReference type="AlphaFoldDB" id="A0A8J4XX82"/>
<dbReference type="InterPro" id="IPR015925">
    <property type="entry name" value="Ryanodine_IP3_receptor"/>
</dbReference>
<dbReference type="GO" id="GO:0006816">
    <property type="term" value="P:calcium ion transport"/>
    <property type="evidence" value="ECO:0007669"/>
    <property type="project" value="InterPro"/>
</dbReference>
<name>A0A8J4XX82_CHIOP</name>
<protein>
    <submittedName>
        <fullName evidence="2">Inositol 1,4,5-trisphosphate receptor</fullName>
    </submittedName>
</protein>
<reference evidence="2" key="1">
    <citation type="submission" date="2020-07" db="EMBL/GenBank/DDBJ databases">
        <title>The High-quality genome of the commercially important snow crab, Chionoecetes opilio.</title>
        <authorList>
            <person name="Jeong J.-H."/>
            <person name="Ryu S."/>
        </authorList>
    </citation>
    <scope>NUCLEOTIDE SEQUENCE</scope>
    <source>
        <strain evidence="2">MADBK_172401_WGS</strain>
        <tissue evidence="2">Digestive gland</tissue>
    </source>
</reference>
<evidence type="ECO:0000256" key="1">
    <source>
        <dbReference type="SAM" id="MobiDB-lite"/>
    </source>
</evidence>